<evidence type="ECO:0000313" key="1">
    <source>
        <dbReference type="EMBL" id="SOD96403.1"/>
    </source>
</evidence>
<accession>A0A286GLI7</accession>
<name>A0A286GLI7_9BACT</name>
<reference evidence="2" key="1">
    <citation type="submission" date="2017-09" db="EMBL/GenBank/DDBJ databases">
        <authorList>
            <person name="Varghese N."/>
            <person name="Submissions S."/>
        </authorList>
    </citation>
    <scope>NUCLEOTIDE SEQUENCE [LARGE SCALE GENOMIC DNA]</scope>
    <source>
        <strain evidence="2">DSM 29961</strain>
    </source>
</reference>
<dbReference type="Proteomes" id="UP000219452">
    <property type="component" value="Unassembled WGS sequence"/>
</dbReference>
<dbReference type="AlphaFoldDB" id="A0A286GLI7"/>
<proteinExistence type="predicted"/>
<evidence type="ECO:0000313" key="2">
    <source>
        <dbReference type="Proteomes" id="UP000219452"/>
    </source>
</evidence>
<protein>
    <submittedName>
        <fullName evidence="1">Uncharacterized protein</fullName>
    </submittedName>
</protein>
<keyword evidence="2" id="KW-1185">Reference proteome</keyword>
<dbReference type="EMBL" id="OCNH01000005">
    <property type="protein sequence ID" value="SOD96403.1"/>
    <property type="molecule type" value="Genomic_DNA"/>
</dbReference>
<organism evidence="1 2">
    <name type="scientific">Spirosoma fluviale</name>
    <dbReference type="NCBI Taxonomy" id="1597977"/>
    <lineage>
        <taxon>Bacteria</taxon>
        <taxon>Pseudomonadati</taxon>
        <taxon>Bacteroidota</taxon>
        <taxon>Cytophagia</taxon>
        <taxon>Cytophagales</taxon>
        <taxon>Cytophagaceae</taxon>
        <taxon>Spirosoma</taxon>
    </lineage>
</organism>
<sequence length="78" mass="8619">MVINIPIVCNPVDNSSNDRMSECRALLNALDHYKCNVALFNNESAELYALDSLQHKVTLELITLVEGLTVGTKKEEGV</sequence>
<gene>
    <name evidence="1" type="ORF">SAMN06269250_5291</name>
</gene>